<name>A0A1E3M1Q0_9SPHN</name>
<gene>
    <name evidence="2" type="ORF">BFL28_10755</name>
</gene>
<dbReference type="Proteomes" id="UP000094487">
    <property type="component" value="Unassembled WGS sequence"/>
</dbReference>
<proteinExistence type="predicted"/>
<sequence>MATAAQLELVDDQPSTDIAVVVSQTPAVVLVDQQKRDDLYAHIRREIEVFTPDVTTPKGRDAIKSFAYKITRTKTAIDAAGKQLNEEARAKIAVVDEARRDARNTLDIMAEQVRKPLTEWEDAEKTRVARCREIIDAFKADAVVTLDDTAATVRARGMALFAVELAEDEFRDMLPEAQSAKDAAVETLRTALARLTKEEADRAELERLRAEAEERAEQDRMANEAAEREAREAEEARIAEERRVQAEKDEAERLARIEREAAERAKREAEDAARAEQERRDREHAEQLAAERRRAEDAERAAQAERDRIAAEEAARQAEAKRIADEQERRNRDQAHRTAVKTAAKQALMTCGADEETARKIVVAIIAGEVPNVSLEF</sequence>
<evidence type="ECO:0000313" key="3">
    <source>
        <dbReference type="Proteomes" id="UP000094487"/>
    </source>
</evidence>
<feature type="region of interest" description="Disordered" evidence="1">
    <location>
        <begin position="205"/>
        <end position="250"/>
    </location>
</feature>
<evidence type="ECO:0000256" key="1">
    <source>
        <dbReference type="SAM" id="MobiDB-lite"/>
    </source>
</evidence>
<reference evidence="2 3" key="1">
    <citation type="submission" date="2016-08" db="EMBL/GenBank/DDBJ databases">
        <title>Draft genome of the agarase producing Sphingomonas sp. MCT13.</title>
        <authorList>
            <person name="D'Andrea M.M."/>
            <person name="Rossolini G.M."/>
            <person name="Thaller M.C."/>
        </authorList>
    </citation>
    <scope>NUCLEOTIDE SEQUENCE [LARGE SCALE GENOMIC DNA]</scope>
    <source>
        <strain evidence="2 3">MCT13</strain>
    </source>
</reference>
<evidence type="ECO:0000313" key="2">
    <source>
        <dbReference type="EMBL" id="ODP39285.1"/>
    </source>
</evidence>
<comment type="caution">
    <text evidence="2">The sequence shown here is derived from an EMBL/GenBank/DDBJ whole genome shotgun (WGS) entry which is preliminary data.</text>
</comment>
<organism evidence="2 3">
    <name type="scientific">Sphingomonas turrisvirgatae</name>
    <dbReference type="NCBI Taxonomy" id="1888892"/>
    <lineage>
        <taxon>Bacteria</taxon>
        <taxon>Pseudomonadati</taxon>
        <taxon>Pseudomonadota</taxon>
        <taxon>Alphaproteobacteria</taxon>
        <taxon>Sphingomonadales</taxon>
        <taxon>Sphingomonadaceae</taxon>
        <taxon>Sphingomonas</taxon>
    </lineage>
</organism>
<dbReference type="OrthoDB" id="7032309at2"/>
<accession>A0A1E3M1Q0</accession>
<protein>
    <submittedName>
        <fullName evidence="2">Uncharacterized protein</fullName>
    </submittedName>
</protein>
<feature type="region of interest" description="Disordered" evidence="1">
    <location>
        <begin position="263"/>
        <end position="339"/>
    </location>
</feature>
<keyword evidence="3" id="KW-1185">Reference proteome</keyword>
<dbReference type="RefSeq" id="WP_069319056.1">
    <property type="nucleotide sequence ID" value="NZ_MDDS01000006.1"/>
</dbReference>
<dbReference type="STRING" id="1888892.BFL28_10755"/>
<dbReference type="EMBL" id="MDDS01000006">
    <property type="protein sequence ID" value="ODP39285.1"/>
    <property type="molecule type" value="Genomic_DNA"/>
</dbReference>
<dbReference type="AlphaFoldDB" id="A0A1E3M1Q0"/>
<feature type="compositionally biased region" description="Basic and acidic residues" evidence="1">
    <location>
        <begin position="263"/>
        <end position="336"/>
    </location>
</feature>